<dbReference type="RefSeq" id="WP_011265105.1">
    <property type="nucleotide sequence ID" value="NC_006908.1"/>
</dbReference>
<gene>
    <name evidence="1" type="ordered locus">MMOB5850</name>
</gene>
<dbReference type="Proteomes" id="UP000009072">
    <property type="component" value="Chromosome"/>
</dbReference>
<evidence type="ECO:0000313" key="2">
    <source>
        <dbReference type="Proteomes" id="UP000009072"/>
    </source>
</evidence>
<protein>
    <submittedName>
        <fullName evidence="1">Uncharacterized protein</fullName>
    </submittedName>
</protein>
<dbReference type="KEGG" id="mmo:MMOB5850"/>
<dbReference type="GO" id="GO:0033194">
    <property type="term" value="P:response to hydroperoxide"/>
    <property type="evidence" value="ECO:0007669"/>
    <property type="project" value="TreeGrafter"/>
</dbReference>
<dbReference type="STRING" id="267748.MMOB5850"/>
<keyword evidence="2" id="KW-1185">Reference proteome</keyword>
<dbReference type="eggNOG" id="COG3022">
    <property type="taxonomic scope" value="Bacteria"/>
</dbReference>
<dbReference type="PANTHER" id="PTHR30283:SF4">
    <property type="entry name" value="PEROXIDE STRESS RESISTANCE PROTEIN YAAA"/>
    <property type="match status" value="1"/>
</dbReference>
<reference evidence="1 2" key="1">
    <citation type="journal article" date="2004" name="Genome Res.">
        <title>The complete genome and proteome of Mycoplasma mobile.</title>
        <authorList>
            <person name="Jaffe J.D."/>
            <person name="Stange-Thomann N."/>
            <person name="Smith C."/>
            <person name="DeCaprio D."/>
            <person name="Fisher S."/>
            <person name="Butler J."/>
            <person name="Calvo S."/>
            <person name="Elkins T."/>
            <person name="FitzGerald M.G."/>
            <person name="Hafez N."/>
            <person name="Kodira C.D."/>
            <person name="Major J."/>
            <person name="Wang S."/>
            <person name="Wilkinson J."/>
            <person name="Nicol R."/>
            <person name="Nusbaum C."/>
            <person name="Birren B."/>
            <person name="Berg H.C."/>
            <person name="Church G.M."/>
        </authorList>
    </citation>
    <scope>NUCLEOTIDE SEQUENCE [LARGE SCALE GENOMIC DNA]</scope>
    <source>
        <strain evidence="2">ATCC 43663 / 163K / NCTC 11711</strain>
    </source>
</reference>
<name>Q6KH60_MYCM1</name>
<dbReference type="EMBL" id="AE017308">
    <property type="protein sequence ID" value="AAT28071.1"/>
    <property type="molecule type" value="Genomic_DNA"/>
</dbReference>
<dbReference type="InterPro" id="IPR005583">
    <property type="entry name" value="YaaA"/>
</dbReference>
<dbReference type="PANTHER" id="PTHR30283">
    <property type="entry name" value="PEROXIDE STRESS RESPONSE PROTEIN YAAA"/>
    <property type="match status" value="1"/>
</dbReference>
<sequence length="199" mass="24030">MKKNFKILINSSKTLNINEMVDKKENFDIPFFFEKNLTIAQELIYLSEKQISKNFKISEKVAKKTFEYFQKYNQKLYPAIKIYDGTFFKQLNLNSYDLSWLSEHVLIIDAFYGILKPFDLISPYRLDFKYKNLSFDLYDFWKESINNYLNEFEIYSLASQEFTNLLEKSKYVNLLEKFNLKTKKQRGQKFHEILLKKSL</sequence>
<evidence type="ECO:0000313" key="1">
    <source>
        <dbReference type="EMBL" id="AAT28071.1"/>
    </source>
</evidence>
<proteinExistence type="predicted"/>
<dbReference type="AlphaFoldDB" id="Q6KH60"/>
<dbReference type="Pfam" id="PF03883">
    <property type="entry name" value="H2O2_YaaD"/>
    <property type="match status" value="1"/>
</dbReference>
<organism evidence="1 2">
    <name type="scientific">Mycoplasma mobile (strain ATCC 43663 / 163K / NCTC 11711)</name>
    <name type="common">Mesomycoplasma mobile</name>
    <dbReference type="NCBI Taxonomy" id="267748"/>
    <lineage>
        <taxon>Bacteria</taxon>
        <taxon>Bacillati</taxon>
        <taxon>Mycoplasmatota</taxon>
        <taxon>Mycoplasmoidales</taxon>
        <taxon>Metamycoplasmataceae</taxon>
        <taxon>Mesomycoplasma</taxon>
    </lineage>
</organism>
<dbReference type="OrthoDB" id="9777133at2"/>
<accession>Q6KH60</accession>
<dbReference type="HOGENOM" id="CLU_061989_2_0_14"/>
<dbReference type="GO" id="GO:0005829">
    <property type="term" value="C:cytosol"/>
    <property type="evidence" value="ECO:0007669"/>
    <property type="project" value="TreeGrafter"/>
</dbReference>